<dbReference type="AlphaFoldDB" id="A0A177A525"/>
<dbReference type="Proteomes" id="UP000077154">
    <property type="component" value="Unassembled WGS sequence"/>
</dbReference>
<feature type="compositionally biased region" description="Polar residues" evidence="1">
    <location>
        <begin position="153"/>
        <end position="178"/>
    </location>
</feature>
<dbReference type="InterPro" id="IPR052432">
    <property type="entry name" value="PITP/CRAL-TRIO"/>
</dbReference>
<reference evidence="4" key="1">
    <citation type="submission" date="2016-03" db="EMBL/GenBank/DDBJ databases">
        <title>Updated assembly of Pseudogymnoascus destructans, the fungus causing white-nose syndrome of bats.</title>
        <authorList>
            <person name="Palmer J.M."/>
            <person name="Drees K.P."/>
            <person name="Foster J.T."/>
            <person name="Lindner D.L."/>
        </authorList>
    </citation>
    <scope>NUCLEOTIDE SEQUENCE [LARGE SCALE GENOMIC DNA]</scope>
    <source>
        <strain evidence="4">20631-21</strain>
    </source>
</reference>
<name>A0A177A525_9PEZI</name>
<feature type="region of interest" description="Disordered" evidence="1">
    <location>
        <begin position="623"/>
        <end position="645"/>
    </location>
</feature>
<dbReference type="InterPro" id="IPR036273">
    <property type="entry name" value="CRAL/TRIO_N_dom_sf"/>
</dbReference>
<evidence type="ECO:0000259" key="3">
    <source>
        <dbReference type="PROSITE" id="PS50191"/>
    </source>
</evidence>
<dbReference type="InterPro" id="IPR001251">
    <property type="entry name" value="CRAL-TRIO_dom"/>
</dbReference>
<dbReference type="InterPro" id="IPR036865">
    <property type="entry name" value="CRAL-TRIO_dom_sf"/>
</dbReference>
<dbReference type="RefSeq" id="XP_024322568.1">
    <property type="nucleotide sequence ID" value="XM_024468277.1"/>
</dbReference>
<dbReference type="Gene3D" id="3.40.525.10">
    <property type="entry name" value="CRAL-TRIO lipid binding domain"/>
    <property type="match status" value="1"/>
</dbReference>
<dbReference type="SMART" id="SM00516">
    <property type="entry name" value="SEC14"/>
    <property type="match status" value="1"/>
</dbReference>
<proteinExistence type="predicted"/>
<organism evidence="4">
    <name type="scientific">Pseudogymnoascus destructans</name>
    <dbReference type="NCBI Taxonomy" id="655981"/>
    <lineage>
        <taxon>Eukaryota</taxon>
        <taxon>Fungi</taxon>
        <taxon>Dikarya</taxon>
        <taxon>Ascomycota</taxon>
        <taxon>Pezizomycotina</taxon>
        <taxon>Leotiomycetes</taxon>
        <taxon>Thelebolales</taxon>
        <taxon>Thelebolaceae</taxon>
        <taxon>Pseudogymnoascus</taxon>
    </lineage>
</organism>
<dbReference type="PROSITE" id="PS50191">
    <property type="entry name" value="CRAL_TRIO"/>
    <property type="match status" value="1"/>
</dbReference>
<sequence length="645" mass="72794">MPAISDILVHARVLDWKSSRDSVRKLRHHRQVVPCDYTPTIPTFRGVATLSSKRQLSSWRTRENELPLIPIFSQLKQQKLPLTLTRAFSHSPRNDKPKYFSHYPPTGIYARRPIQSAVGTWTAAILLAAISGSVYFFTARPKHSGKLDIESGDQFQQSEARDNSGSTNSADMGETSQPGHIGNLSAEQEEKLQQLWIATLQVFGVLDKEQARALSTGVNGTIVPVLSRQSAPASEQGKKKKRGWFGKKTESEDTPAVSGDDKYGLALKFQHALENAPPEVIKRSFWSMLKHDHPDMLLLRFLRARKWDVEKALVMMISTFHWRSVEMQVDEDILVNGEEAMLIDSTSDDPVKKRRATDFLTQIRAGKSFLHGVDNLDRPMCFIRARLHHAGDQLEEGLERYTIYVIEIARFVVQPPAETACLVFDMSGFSLANMDYAPVKFMINCFEANYPESLGVILIHKAPWVFQGIWKIIKGLLDPVVASKVNFTNSTADMEAFIPKSRILKEIGGDEDWEMKYIEPVIGENDLMKDLETKNKIQFERDAIVVEFEKATIAWIENKASEEARKKREDLRISLENNYWKLDPYIRARSFYDRAGLIQPEGKIEFYPTAAKETAVPGTAVAETKEVAAAPPAAAPKETSSDDID</sequence>
<feature type="transmembrane region" description="Helical" evidence="2">
    <location>
        <begin position="118"/>
        <end position="137"/>
    </location>
</feature>
<dbReference type="SUPFAM" id="SSF46938">
    <property type="entry name" value="CRAL/TRIO N-terminal domain"/>
    <property type="match status" value="1"/>
</dbReference>
<dbReference type="SMART" id="SM01100">
    <property type="entry name" value="CRAL_TRIO_N"/>
    <property type="match status" value="1"/>
</dbReference>
<evidence type="ECO:0000313" key="4">
    <source>
        <dbReference type="EMBL" id="OAF57278.1"/>
    </source>
</evidence>
<dbReference type="VEuPathDB" id="FungiDB:GMDG_03136"/>
<dbReference type="GeneID" id="36287719"/>
<dbReference type="eggNOG" id="KOG1470">
    <property type="taxonomic scope" value="Eukaryota"/>
</dbReference>
<gene>
    <name evidence="4" type="ORF">VC83_04648</name>
</gene>
<dbReference type="Pfam" id="PF03765">
    <property type="entry name" value="CRAL_TRIO_N"/>
    <property type="match status" value="1"/>
</dbReference>
<dbReference type="PANTHER" id="PTHR46590">
    <property type="entry name" value="PHOSPHATIDYLINOSITOL TRANSFER PROTEIN CSR1-RELATED"/>
    <property type="match status" value="1"/>
</dbReference>
<dbReference type="SUPFAM" id="SSF52087">
    <property type="entry name" value="CRAL/TRIO domain"/>
    <property type="match status" value="1"/>
</dbReference>
<feature type="domain" description="CRAL-TRIO" evidence="3">
    <location>
        <begin position="370"/>
        <end position="515"/>
    </location>
</feature>
<accession>A0A177A525</accession>
<dbReference type="EMBL" id="KV441400">
    <property type="protein sequence ID" value="OAF57278.1"/>
    <property type="molecule type" value="Genomic_DNA"/>
</dbReference>
<dbReference type="Pfam" id="PF00650">
    <property type="entry name" value="CRAL_TRIO"/>
    <property type="match status" value="1"/>
</dbReference>
<dbReference type="PANTHER" id="PTHR46590:SF1">
    <property type="entry name" value="PHOSPHATIDYLINOSITOL TRANSFER PROTEIN CSR1"/>
    <property type="match status" value="1"/>
</dbReference>
<dbReference type="InterPro" id="IPR011074">
    <property type="entry name" value="CRAL/TRIO_N_dom"/>
</dbReference>
<dbReference type="CDD" id="cd00170">
    <property type="entry name" value="SEC14"/>
    <property type="match status" value="1"/>
</dbReference>
<keyword evidence="2" id="KW-0472">Membrane</keyword>
<evidence type="ECO:0000256" key="2">
    <source>
        <dbReference type="SAM" id="Phobius"/>
    </source>
</evidence>
<dbReference type="OrthoDB" id="43460at2759"/>
<feature type="region of interest" description="Disordered" evidence="1">
    <location>
        <begin position="228"/>
        <end position="257"/>
    </location>
</feature>
<evidence type="ECO:0000256" key="1">
    <source>
        <dbReference type="SAM" id="MobiDB-lite"/>
    </source>
</evidence>
<feature type="region of interest" description="Disordered" evidence="1">
    <location>
        <begin position="153"/>
        <end position="181"/>
    </location>
</feature>
<keyword evidence="2" id="KW-1133">Transmembrane helix</keyword>
<protein>
    <recommendedName>
        <fullName evidence="3">CRAL-TRIO domain-containing protein</fullName>
    </recommendedName>
</protein>
<feature type="compositionally biased region" description="Low complexity" evidence="1">
    <location>
        <begin position="623"/>
        <end position="638"/>
    </location>
</feature>
<keyword evidence="2" id="KW-0812">Transmembrane</keyword>